<feature type="repeat" description="WD" evidence="3">
    <location>
        <begin position="1378"/>
        <end position="1418"/>
    </location>
</feature>
<dbReference type="SUPFAM" id="SSF50978">
    <property type="entry name" value="WD40 repeat-like"/>
    <property type="match status" value="2"/>
</dbReference>
<name>A0ABY2H7W9_9HYPO</name>
<dbReference type="InterPro" id="IPR027417">
    <property type="entry name" value="P-loop_NTPase"/>
</dbReference>
<dbReference type="PROSITE" id="PS50294">
    <property type="entry name" value="WD_REPEATS_REGION"/>
    <property type="match status" value="5"/>
</dbReference>
<dbReference type="Gene3D" id="3.40.50.300">
    <property type="entry name" value="P-loop containing nucleotide triphosphate hydrolases"/>
    <property type="match status" value="1"/>
</dbReference>
<keyword evidence="6" id="KW-1185">Reference proteome</keyword>
<dbReference type="PRINTS" id="PR00320">
    <property type="entry name" value="GPROTEINBRPT"/>
</dbReference>
<dbReference type="InterPro" id="IPR020472">
    <property type="entry name" value="WD40_PAC1"/>
</dbReference>
<dbReference type="Pfam" id="PF00400">
    <property type="entry name" value="WD40"/>
    <property type="match status" value="10"/>
</dbReference>
<reference evidence="5 6" key="1">
    <citation type="submission" date="2018-01" db="EMBL/GenBank/DDBJ databases">
        <title>Genome characterization of the sugarcane-associated fungus Trichoderma ghanense CCMA-1212 and their application in lignocelulose bioconversion.</title>
        <authorList>
            <person name="Steindorff A.S."/>
            <person name="Mendes T.D."/>
            <person name="Vilela E.S.D."/>
            <person name="Rodrigues D.S."/>
            <person name="Formighieri E.F."/>
            <person name="Melo I.S."/>
            <person name="Favaro L.C.L."/>
        </authorList>
    </citation>
    <scope>NUCLEOTIDE SEQUENCE [LARGE SCALE GENOMIC DNA]</scope>
    <source>
        <strain evidence="5 6">CCMA-1212</strain>
    </source>
</reference>
<dbReference type="PROSITE" id="PS50082">
    <property type="entry name" value="WD_REPEATS_2"/>
    <property type="match status" value="7"/>
</dbReference>
<keyword evidence="1 3" id="KW-0853">WD repeat</keyword>
<protein>
    <recommendedName>
        <fullName evidence="4">Nephrocystin 3-like N-terminal domain-containing protein</fullName>
    </recommendedName>
</protein>
<dbReference type="PANTHER" id="PTHR19879:SF9">
    <property type="entry name" value="TRANSCRIPTION INITIATION FACTOR TFIID SUBUNIT 5"/>
    <property type="match status" value="1"/>
</dbReference>
<dbReference type="InterPro" id="IPR019775">
    <property type="entry name" value="WD40_repeat_CS"/>
</dbReference>
<dbReference type="SUPFAM" id="SSF53167">
    <property type="entry name" value="Purine and uridine phosphorylases"/>
    <property type="match status" value="1"/>
</dbReference>
<dbReference type="InterPro" id="IPR015943">
    <property type="entry name" value="WD40/YVTN_repeat-like_dom_sf"/>
</dbReference>
<dbReference type="InterPro" id="IPR001680">
    <property type="entry name" value="WD40_rpt"/>
</dbReference>
<feature type="repeat" description="WD" evidence="3">
    <location>
        <begin position="967"/>
        <end position="1008"/>
    </location>
</feature>
<dbReference type="SUPFAM" id="SSF52540">
    <property type="entry name" value="P-loop containing nucleoside triphosphate hydrolases"/>
    <property type="match status" value="1"/>
</dbReference>
<evidence type="ECO:0000313" key="5">
    <source>
        <dbReference type="EMBL" id="TFB03806.1"/>
    </source>
</evidence>
<feature type="repeat" description="WD" evidence="3">
    <location>
        <begin position="1284"/>
        <end position="1325"/>
    </location>
</feature>
<dbReference type="CDD" id="cd00200">
    <property type="entry name" value="WD40"/>
    <property type="match status" value="2"/>
</dbReference>
<evidence type="ECO:0000256" key="2">
    <source>
        <dbReference type="ARBA" id="ARBA00022737"/>
    </source>
</evidence>
<feature type="repeat" description="WD" evidence="3">
    <location>
        <begin position="1227"/>
        <end position="1259"/>
    </location>
</feature>
<comment type="caution">
    <text evidence="5">The sequence shown here is derived from an EMBL/GenBank/DDBJ whole genome shotgun (WGS) entry which is preliminary data.</text>
</comment>
<dbReference type="PANTHER" id="PTHR19879">
    <property type="entry name" value="TRANSCRIPTION INITIATION FACTOR TFIID"/>
    <property type="match status" value="1"/>
</dbReference>
<dbReference type="EMBL" id="PPTA01000005">
    <property type="protein sequence ID" value="TFB03806.1"/>
    <property type="molecule type" value="Genomic_DNA"/>
</dbReference>
<feature type="repeat" description="WD" evidence="3">
    <location>
        <begin position="1008"/>
        <end position="1049"/>
    </location>
</feature>
<dbReference type="InterPro" id="IPR056884">
    <property type="entry name" value="NPHP3-like_N"/>
</dbReference>
<proteinExistence type="predicted"/>
<evidence type="ECO:0000256" key="1">
    <source>
        <dbReference type="ARBA" id="ARBA00022574"/>
    </source>
</evidence>
<dbReference type="Proteomes" id="UP001642720">
    <property type="component" value="Unassembled WGS sequence"/>
</dbReference>
<evidence type="ECO:0000256" key="3">
    <source>
        <dbReference type="PROSITE-ProRule" id="PRU00221"/>
    </source>
</evidence>
<feature type="repeat" description="WD" evidence="3">
    <location>
        <begin position="1343"/>
        <end position="1377"/>
    </location>
</feature>
<dbReference type="InterPro" id="IPR035994">
    <property type="entry name" value="Nucleoside_phosphorylase_sf"/>
</dbReference>
<dbReference type="SMART" id="SM00320">
    <property type="entry name" value="WD40"/>
    <property type="match status" value="11"/>
</dbReference>
<dbReference type="Pfam" id="PF24883">
    <property type="entry name" value="NPHP3_N"/>
    <property type="match status" value="1"/>
</dbReference>
<keyword evidence="2" id="KW-0677">Repeat</keyword>
<dbReference type="RefSeq" id="XP_073560007.1">
    <property type="nucleotide sequence ID" value="XM_073701567.1"/>
</dbReference>
<feature type="repeat" description="WD" evidence="3">
    <location>
        <begin position="1143"/>
        <end position="1184"/>
    </location>
</feature>
<feature type="domain" description="Nephrocystin 3-like N-terminal" evidence="4">
    <location>
        <begin position="378"/>
        <end position="535"/>
    </location>
</feature>
<dbReference type="GeneID" id="300576017"/>
<accession>A0ABY2H7W9</accession>
<organism evidence="5 6">
    <name type="scientific">Trichoderma ghanense</name>
    <dbReference type="NCBI Taxonomy" id="65468"/>
    <lineage>
        <taxon>Eukaryota</taxon>
        <taxon>Fungi</taxon>
        <taxon>Dikarya</taxon>
        <taxon>Ascomycota</taxon>
        <taxon>Pezizomycotina</taxon>
        <taxon>Sordariomycetes</taxon>
        <taxon>Hypocreomycetidae</taxon>
        <taxon>Hypocreales</taxon>
        <taxon>Hypocreaceae</taxon>
        <taxon>Trichoderma</taxon>
    </lineage>
</organism>
<sequence>MWEVLSSLNHIPTMSDPNIYTVGWICALATELVAAKAFLDQEHQRPSYLAKHDNNSYSLGSMGGHNVVIAVLPAKEYGTASAAAVARDMVHSFPNIRVGLMVGVGGGAPSSRHDVRLGDVVVSMCEGAQGAVFQYDFGQTMQDQAFRHTRFLNQPPTVFRTAINALESNHDARGYQLEEAINGVLLKRQRLVPKYGRPDPSSDKLFRSDVVHPPVAGSCAELCLDDPSKLVPRHERTAAQDNPAVHYGLIASANQVMKDAIIRDKLVEQKDVMCFEMEAAGLMNHFPCLVIRGVCDYSDSHKNKEWQGYAAMTAAAYAKALLWGIVPSQIEQVERISKLLAQNCLSTEPCVVRSAAFNSYDESHNSTCLPGTRVELIEQILDWAGSEDGKPIFWLNGMLGTGKSTVSRTIAQSLYQAGRLGASFFFKRGHSDRQNAAKFFTTIADQLARMQPAMADLIKRAARGDSSIGSKGVEEQFNQLILRPLSALPQEEWKGKQAVIVVDALDECGQENDATDILRLLSTAGPWLRVFVTSRPEFPIYQGLINIEGQFQDVACRDIPHSVIKQDILVLITYRLDAIRDRFNKSKRRRAPLDQSWPRQDHINTLAEMATPLFIYAAIICNFIDDINCGYPNTQLRKVLEWKAESSKASPETQLDKAYQLLLDQLLTKLVETERDTFLQEFRRIVGSIVLLGSPLSMPVLAELLGLPFETVETRLNMLHSVLDVPPSYESPIRPLHVSFRDFLVRETKKKHSFWIHEAKTHGAMATRCLHVISQPFQANLQPSGGEVRMMDREESDGKKEVRLEAVRYACLHWVFHLQGSKANGPGGYNDALLFLQKHFLHWLEVLSEMHQVPESIKMLKSLQGLLQVSTSIVDDAMSWFSSLKDRIADASMTANRELSAFVDDALRILQANLQIIISEPRQLYSSVILFAPEESIIKKLFMGSMSMQVLLKPKVERRWNHCMQIFEGHTGPVLCVAFSHDSSRVASASEDHTVRVWNTRTSEIKILKGHSRAIYVVAFSHDSLHVASGAGDSTVRVWHTDSGQCTQRLDSGGRQIDSVAFSYDSALIASVSRCGVISVWRANIVDDKLTYVKEHESIEFDHFTLNSLAFTHSEHGDVLHTALAIYNGSIKQLRLGQNIRTLERHKGRVKCMAFSHDSLLLASASDDWSVKLWKLQEGNLIQECTDYPGVVTAIAFSHDSSLMALASDDCTIRLHCTVTMKCVQEFNNPGRQVTSVAFSRNSSIIASASRDHSIQLWQADIVPGLGHHNEAMGAVISADATDLIGHSSHIVSVAFSQDGSFMASLSYGHTVQIWRTDTGERLRQFQGRTVSDVSPRQEPCPVNCLAFSPDSLYLAVSLQEETVTIWDVERGVFEQDLGGHEDSVTSLTFSQDSKLLASTSGAWIRLWHFATGQNYLTLRSPSRPSTRRSRHREGLFNGVAFSHDSSRVVAASTTGLQLWRIDTKACVQIFGGRQVCFDSVAFSHDSTLVASASNGNIQLWRTDTGQCIQAFDAGNSISQISFTCDDLSLVTNVGMFTRAKNECPFRVDGYGFTKDFSWITHKGKKRLWLPKDWRPTCSAVSSKSTVAIGCASGKVWIMASPSDAQ</sequence>
<dbReference type="InterPro" id="IPR036322">
    <property type="entry name" value="WD40_repeat_dom_sf"/>
</dbReference>
<dbReference type="Gene3D" id="3.40.50.1580">
    <property type="entry name" value="Nucleoside phosphorylase domain"/>
    <property type="match status" value="1"/>
</dbReference>
<evidence type="ECO:0000313" key="6">
    <source>
        <dbReference type="Proteomes" id="UP001642720"/>
    </source>
</evidence>
<evidence type="ECO:0000259" key="4">
    <source>
        <dbReference type="Pfam" id="PF24883"/>
    </source>
</evidence>
<gene>
    <name evidence="5" type="ORF">CCMA1212_004252</name>
</gene>
<dbReference type="Gene3D" id="2.130.10.10">
    <property type="entry name" value="YVTN repeat-like/Quinoprotein amine dehydrogenase"/>
    <property type="match status" value="5"/>
</dbReference>
<dbReference type="PROSITE" id="PS00678">
    <property type="entry name" value="WD_REPEATS_1"/>
    <property type="match status" value="1"/>
</dbReference>